<name>A0A6A4X1U1_AMPAM</name>
<evidence type="ECO:0000313" key="2">
    <source>
        <dbReference type="Proteomes" id="UP000440578"/>
    </source>
</evidence>
<protein>
    <submittedName>
        <fullName evidence="1">Uncharacterized protein</fullName>
    </submittedName>
</protein>
<comment type="caution">
    <text evidence="1">The sequence shown here is derived from an EMBL/GenBank/DDBJ whole genome shotgun (WGS) entry which is preliminary data.</text>
</comment>
<keyword evidence="2" id="KW-1185">Reference proteome</keyword>
<accession>A0A6A4X1U1</accession>
<proteinExistence type="predicted"/>
<sequence length="111" mass="13031">MTMETRAAVKPYWDLGVRPTPTVRSRREHDTVRVRCALCVGGKQGVGYKKGRYTNVNKVDQRLYMMRHSIPLNRNTVLDWHNYVRELLFQDALRRAVPMKDEVEIDGSLLW</sequence>
<dbReference type="EMBL" id="VIIS01000354">
    <property type="protein sequence ID" value="KAF0310034.1"/>
    <property type="molecule type" value="Genomic_DNA"/>
</dbReference>
<reference evidence="1 2" key="1">
    <citation type="submission" date="2019-07" db="EMBL/GenBank/DDBJ databases">
        <title>Draft genome assembly of a fouling barnacle, Amphibalanus amphitrite (Darwin, 1854): The first reference genome for Thecostraca.</title>
        <authorList>
            <person name="Kim W."/>
        </authorList>
    </citation>
    <scope>NUCLEOTIDE SEQUENCE [LARGE SCALE GENOMIC DNA]</scope>
    <source>
        <strain evidence="1">SNU_AA5</strain>
        <tissue evidence="1">Soma without cirri and trophi</tissue>
    </source>
</reference>
<evidence type="ECO:0000313" key="1">
    <source>
        <dbReference type="EMBL" id="KAF0310034.1"/>
    </source>
</evidence>
<gene>
    <name evidence="1" type="ORF">FJT64_018942</name>
</gene>
<dbReference type="AlphaFoldDB" id="A0A6A4X1U1"/>
<dbReference type="Proteomes" id="UP000440578">
    <property type="component" value="Unassembled WGS sequence"/>
</dbReference>
<organism evidence="1 2">
    <name type="scientific">Amphibalanus amphitrite</name>
    <name type="common">Striped barnacle</name>
    <name type="synonym">Balanus amphitrite</name>
    <dbReference type="NCBI Taxonomy" id="1232801"/>
    <lineage>
        <taxon>Eukaryota</taxon>
        <taxon>Metazoa</taxon>
        <taxon>Ecdysozoa</taxon>
        <taxon>Arthropoda</taxon>
        <taxon>Crustacea</taxon>
        <taxon>Multicrustacea</taxon>
        <taxon>Cirripedia</taxon>
        <taxon>Thoracica</taxon>
        <taxon>Thoracicalcarea</taxon>
        <taxon>Balanomorpha</taxon>
        <taxon>Balanoidea</taxon>
        <taxon>Balanidae</taxon>
        <taxon>Amphibalaninae</taxon>
        <taxon>Amphibalanus</taxon>
    </lineage>
</organism>